<accession>A0AAW2HBP1</accession>
<dbReference type="EMBL" id="JARGDH010000005">
    <property type="protein sequence ID" value="KAL0267150.1"/>
    <property type="molecule type" value="Genomic_DNA"/>
</dbReference>
<protein>
    <submittedName>
        <fullName evidence="1">Uncharacterized protein</fullName>
    </submittedName>
</protein>
<sequence length="76" mass="8630">MRNGPNEENVTTEIAYNKRCIHIRRTEFIYRIHVAGIGSAAELIAEDAGDYVMECIVLKESASRNGETEICFLHCR</sequence>
<name>A0AAW2HBP1_9NEOP</name>
<organism evidence="1">
    <name type="scientific">Menopon gallinae</name>
    <name type="common">poultry shaft louse</name>
    <dbReference type="NCBI Taxonomy" id="328185"/>
    <lineage>
        <taxon>Eukaryota</taxon>
        <taxon>Metazoa</taxon>
        <taxon>Ecdysozoa</taxon>
        <taxon>Arthropoda</taxon>
        <taxon>Hexapoda</taxon>
        <taxon>Insecta</taxon>
        <taxon>Pterygota</taxon>
        <taxon>Neoptera</taxon>
        <taxon>Paraneoptera</taxon>
        <taxon>Psocodea</taxon>
        <taxon>Troctomorpha</taxon>
        <taxon>Phthiraptera</taxon>
        <taxon>Amblycera</taxon>
        <taxon>Menoponidae</taxon>
        <taxon>Menopon</taxon>
    </lineage>
</organism>
<dbReference type="AlphaFoldDB" id="A0AAW2HBP1"/>
<comment type="caution">
    <text evidence="1">The sequence shown here is derived from an EMBL/GenBank/DDBJ whole genome shotgun (WGS) entry which is preliminary data.</text>
</comment>
<gene>
    <name evidence="1" type="ORF">PYX00_009499</name>
</gene>
<reference evidence="1" key="1">
    <citation type="journal article" date="2024" name="Gigascience">
        <title>Chromosome-level genome of the poultry shaft louse Menopon gallinae provides insight into the host-switching and adaptive evolution of parasitic lice.</title>
        <authorList>
            <person name="Xu Y."/>
            <person name="Ma L."/>
            <person name="Liu S."/>
            <person name="Liang Y."/>
            <person name="Liu Q."/>
            <person name="He Z."/>
            <person name="Tian L."/>
            <person name="Duan Y."/>
            <person name="Cai W."/>
            <person name="Li H."/>
            <person name="Song F."/>
        </authorList>
    </citation>
    <scope>NUCLEOTIDE SEQUENCE</scope>
    <source>
        <strain evidence="1">Cailab_2023a</strain>
    </source>
</reference>
<proteinExistence type="predicted"/>
<evidence type="ECO:0000313" key="1">
    <source>
        <dbReference type="EMBL" id="KAL0267150.1"/>
    </source>
</evidence>